<reference evidence="1" key="1">
    <citation type="journal article" date="2015" name="Nature">
        <title>Complex archaea that bridge the gap between prokaryotes and eukaryotes.</title>
        <authorList>
            <person name="Spang A."/>
            <person name="Saw J.H."/>
            <person name="Jorgensen S.L."/>
            <person name="Zaremba-Niedzwiedzka K."/>
            <person name="Martijn J."/>
            <person name="Lind A.E."/>
            <person name="van Eijk R."/>
            <person name="Schleper C."/>
            <person name="Guy L."/>
            <person name="Ettema T.J."/>
        </authorList>
    </citation>
    <scope>NUCLEOTIDE SEQUENCE</scope>
</reference>
<accession>A0A0F9GTJ8</accession>
<name>A0A0F9GTJ8_9ZZZZ</name>
<protein>
    <recommendedName>
        <fullName evidence="2">DUF4416 domain-containing protein</fullName>
    </recommendedName>
</protein>
<proteinExistence type="predicted"/>
<sequence>MGTVKPPLKGILFTSLLYNKTVEPENVFEVLEKEFGSIILTSTPFIFKETDYYKNEMGPDLTRVFAAFDYFIEGDRIADIKIKTNRIEDTIFSAKRNRTVNIDPGYVTNAKVVLATTKNFQHRIYMKKGIFAEITLKYRGKSYEPWEWTFKDYRLKESIDFFNNLRAVYRAKVNE</sequence>
<comment type="caution">
    <text evidence="1">The sequence shown here is derived from an EMBL/GenBank/DDBJ whole genome shotgun (WGS) entry which is preliminary data.</text>
</comment>
<dbReference type="EMBL" id="LAZR01019051">
    <property type="protein sequence ID" value="KKL93966.1"/>
    <property type="molecule type" value="Genomic_DNA"/>
</dbReference>
<feature type="non-terminal residue" evidence="1">
    <location>
        <position position="175"/>
    </location>
</feature>
<gene>
    <name evidence="1" type="ORF">LCGC14_1869440</name>
</gene>
<evidence type="ECO:0008006" key="2">
    <source>
        <dbReference type="Google" id="ProtNLM"/>
    </source>
</evidence>
<dbReference type="InterPro" id="IPR025529">
    <property type="entry name" value="DUF4416"/>
</dbReference>
<dbReference type="Pfam" id="PF14385">
    <property type="entry name" value="DUF4416"/>
    <property type="match status" value="1"/>
</dbReference>
<evidence type="ECO:0000313" key="1">
    <source>
        <dbReference type="EMBL" id="KKL93966.1"/>
    </source>
</evidence>
<organism evidence="1">
    <name type="scientific">marine sediment metagenome</name>
    <dbReference type="NCBI Taxonomy" id="412755"/>
    <lineage>
        <taxon>unclassified sequences</taxon>
        <taxon>metagenomes</taxon>
        <taxon>ecological metagenomes</taxon>
    </lineage>
</organism>
<dbReference type="AlphaFoldDB" id="A0A0F9GTJ8"/>